<feature type="region of interest" description="Disordered" evidence="1">
    <location>
        <begin position="456"/>
        <end position="495"/>
    </location>
</feature>
<evidence type="ECO:0000259" key="3">
    <source>
        <dbReference type="Pfam" id="PF00561"/>
    </source>
</evidence>
<dbReference type="Gene3D" id="3.40.50.1820">
    <property type="entry name" value="alpha/beta hydrolase"/>
    <property type="match status" value="1"/>
</dbReference>
<name>A0A178Z9L2_9EURO</name>
<gene>
    <name evidence="4" type="ORF">AYL99_09541</name>
</gene>
<accession>A0A178Z9L2</accession>
<evidence type="ECO:0000313" key="5">
    <source>
        <dbReference type="Proteomes" id="UP000078343"/>
    </source>
</evidence>
<keyword evidence="2" id="KW-0812">Transmembrane</keyword>
<dbReference type="InterPro" id="IPR029058">
    <property type="entry name" value="AB_hydrolase_fold"/>
</dbReference>
<feature type="compositionally biased region" description="Low complexity" evidence="1">
    <location>
        <begin position="504"/>
        <end position="514"/>
    </location>
</feature>
<feature type="transmembrane region" description="Helical" evidence="2">
    <location>
        <begin position="37"/>
        <end position="59"/>
    </location>
</feature>
<dbReference type="AlphaFoldDB" id="A0A178Z9L2"/>
<organism evidence="4 5">
    <name type="scientific">Fonsecaea erecta</name>
    <dbReference type="NCBI Taxonomy" id="1367422"/>
    <lineage>
        <taxon>Eukaryota</taxon>
        <taxon>Fungi</taxon>
        <taxon>Dikarya</taxon>
        <taxon>Ascomycota</taxon>
        <taxon>Pezizomycotina</taxon>
        <taxon>Eurotiomycetes</taxon>
        <taxon>Chaetothyriomycetidae</taxon>
        <taxon>Chaetothyriales</taxon>
        <taxon>Herpotrichiellaceae</taxon>
        <taxon>Fonsecaea</taxon>
    </lineage>
</organism>
<dbReference type="Pfam" id="PF00561">
    <property type="entry name" value="Abhydrolase_1"/>
    <property type="match status" value="1"/>
</dbReference>
<feature type="compositionally biased region" description="Basic and acidic residues" evidence="1">
    <location>
        <begin position="462"/>
        <end position="482"/>
    </location>
</feature>
<evidence type="ECO:0000256" key="2">
    <source>
        <dbReference type="SAM" id="Phobius"/>
    </source>
</evidence>
<feature type="region of interest" description="Disordered" evidence="1">
    <location>
        <begin position="500"/>
        <end position="519"/>
    </location>
</feature>
<evidence type="ECO:0000313" key="4">
    <source>
        <dbReference type="EMBL" id="OAP56362.1"/>
    </source>
</evidence>
<comment type="caution">
    <text evidence="4">The sequence shown here is derived from an EMBL/GenBank/DDBJ whole genome shotgun (WGS) entry which is preliminary data.</text>
</comment>
<keyword evidence="2" id="KW-1133">Transmembrane helix</keyword>
<dbReference type="GeneID" id="30013709"/>
<dbReference type="PANTHER" id="PTHR43689">
    <property type="entry name" value="HYDROLASE"/>
    <property type="match status" value="1"/>
</dbReference>
<proteinExistence type="predicted"/>
<keyword evidence="5" id="KW-1185">Reference proteome</keyword>
<dbReference type="InterPro" id="IPR000073">
    <property type="entry name" value="AB_hydrolase_1"/>
</dbReference>
<dbReference type="Proteomes" id="UP000078343">
    <property type="component" value="Unassembled WGS sequence"/>
</dbReference>
<dbReference type="OrthoDB" id="284184at2759"/>
<dbReference type="SUPFAM" id="SSF53474">
    <property type="entry name" value="alpha/beta-Hydrolases"/>
    <property type="match status" value="1"/>
</dbReference>
<reference evidence="4 5" key="1">
    <citation type="submission" date="2016-04" db="EMBL/GenBank/DDBJ databases">
        <title>Draft genome of Fonsecaea erecta CBS 125763.</title>
        <authorList>
            <person name="Weiss V.A."/>
            <person name="Vicente V.A."/>
            <person name="Raittz R.T."/>
            <person name="Moreno L.F."/>
            <person name="De Souza E.M."/>
            <person name="Pedrosa F.O."/>
            <person name="Steffens M.B."/>
            <person name="Faoro H."/>
            <person name="Tadra-Sfeir M.Z."/>
            <person name="Najafzadeh M.J."/>
            <person name="Felipe M.S."/>
            <person name="Teixeira M."/>
            <person name="Sun J."/>
            <person name="Xi L."/>
            <person name="Gomes R."/>
            <person name="De Azevedo C.M."/>
            <person name="Salgado C.G."/>
            <person name="Da Silva M.B."/>
            <person name="Nascimento M.F."/>
            <person name="Queiroz-Telles F."/>
            <person name="Attili D.S."/>
            <person name="Gorbushina A."/>
        </authorList>
    </citation>
    <scope>NUCLEOTIDE SEQUENCE [LARGE SCALE GENOMIC DNA]</scope>
    <source>
        <strain evidence="4 5">CBS 125763</strain>
    </source>
</reference>
<feature type="domain" description="AB hydrolase-1" evidence="3">
    <location>
        <begin position="149"/>
        <end position="273"/>
    </location>
</feature>
<dbReference type="STRING" id="1367422.A0A178Z9L2"/>
<dbReference type="EMBL" id="LVYI01000009">
    <property type="protein sequence ID" value="OAP56362.1"/>
    <property type="molecule type" value="Genomic_DNA"/>
</dbReference>
<evidence type="ECO:0000256" key="1">
    <source>
        <dbReference type="SAM" id="MobiDB-lite"/>
    </source>
</evidence>
<dbReference type="RefSeq" id="XP_018689729.1">
    <property type="nucleotide sequence ID" value="XM_018841048.1"/>
</dbReference>
<keyword evidence="2" id="KW-0472">Membrane</keyword>
<dbReference type="PANTHER" id="PTHR43689:SF28">
    <property type="entry name" value="HALOALKANE DEHALOGENASE FAMILY PROTEIN (AFU_ORTHOLOGUE AFUA_8G01700)"/>
    <property type="match status" value="1"/>
</dbReference>
<sequence length="574" mass="64203">MLVDIESSSRFELRDIITDLVLQPAFTLSRRFTQYTLVRLSLVIFLLPVYFYCQIFSALPTIIRNSVRLFSGVGRRGLRNASEVCRREERHIAEQQWHDTYRFPKTAAISGSASAKRWKAPMVCVSVCGLSVRVVHTRPMSSFPDRKQILLLHGNPSWSFVWRAIIQPLTESGHEVFTVDWLGHGASDKPTSVRDISFELHMRTLLNVVEKLNLKDFYIAAHDWGGCVALCTIPHLPASHRCEGLLLMNSFLPARPSDITLNSYLLYLLWFLSTGILGPLLPESMVMRFMAPNITSTVVQAYCWPYESTPMSAKASINRFAHIVPGLPDFILNLRSTSVWRLIEGLLGPERFTNITAQARLADRDRSVRDWWFGAHSSSHSHAEVISRENVSSESDLLTAVNDTTFSPPTAIPPKNVFVVFGPDDPLLTDCKSILEKSIKVSPCISPDLDYSIPSISREKRKKDSYQDAKTEGDSEAKEKIPRSKQPAGLELRQPPPELSIKHQQQQPEQTVSQPHPRLSIVGSGAGSVVHNGWLMVAKGTAGHYPMETEGVVEVIEGAIHVLIEICTRGSATD</sequence>
<protein>
    <recommendedName>
        <fullName evidence="3">AB hydrolase-1 domain-containing protein</fullName>
    </recommendedName>
</protein>